<gene>
    <name evidence="3" type="ORF">NEA10_14900</name>
</gene>
<keyword evidence="2" id="KW-0472">Membrane</keyword>
<feature type="transmembrane region" description="Helical" evidence="2">
    <location>
        <begin position="21"/>
        <end position="39"/>
    </location>
</feature>
<name>A0ABY5AM91_9CYAN</name>
<feature type="region of interest" description="Disordered" evidence="1">
    <location>
        <begin position="127"/>
        <end position="147"/>
    </location>
</feature>
<dbReference type="Proteomes" id="UP001056708">
    <property type="component" value="Chromosome"/>
</dbReference>
<keyword evidence="2" id="KW-1133">Transmembrane helix</keyword>
<evidence type="ECO:0000313" key="4">
    <source>
        <dbReference type="Proteomes" id="UP001056708"/>
    </source>
</evidence>
<dbReference type="RefSeq" id="WP_252661897.1">
    <property type="nucleotide sequence ID" value="NZ_CP098611.1"/>
</dbReference>
<evidence type="ECO:0000256" key="1">
    <source>
        <dbReference type="SAM" id="MobiDB-lite"/>
    </source>
</evidence>
<feature type="transmembrane region" description="Helical" evidence="2">
    <location>
        <begin position="45"/>
        <end position="66"/>
    </location>
</feature>
<dbReference type="EMBL" id="CP098611">
    <property type="protein sequence ID" value="USR90125.1"/>
    <property type="molecule type" value="Genomic_DNA"/>
</dbReference>
<proteinExistence type="predicted"/>
<keyword evidence="4" id="KW-1185">Reference proteome</keyword>
<accession>A0ABY5AM91</accession>
<reference evidence="3" key="1">
    <citation type="submission" date="2022-06" db="EMBL/GenBank/DDBJ databases">
        <title>Genome sequence of Phormidium yuhuli AB48 isolated from an industrial photobioreactor environment.</title>
        <authorList>
            <person name="Qiu Y."/>
            <person name="Noonan A.J.C."/>
            <person name="Dofher K."/>
            <person name="Koch M."/>
            <person name="Kieft B."/>
            <person name="Lin X."/>
            <person name="Ziels R.M."/>
            <person name="Hallam S.J."/>
        </authorList>
    </citation>
    <scope>NUCLEOTIDE SEQUENCE</scope>
    <source>
        <strain evidence="3">AB48</strain>
    </source>
</reference>
<organism evidence="3 4">
    <name type="scientific">Phormidium yuhuli AB48</name>
    <dbReference type="NCBI Taxonomy" id="2940671"/>
    <lineage>
        <taxon>Bacteria</taxon>
        <taxon>Bacillati</taxon>
        <taxon>Cyanobacteriota</taxon>
        <taxon>Cyanophyceae</taxon>
        <taxon>Oscillatoriophycideae</taxon>
        <taxon>Oscillatoriales</taxon>
        <taxon>Oscillatoriaceae</taxon>
        <taxon>Phormidium</taxon>
        <taxon>Phormidium yuhuli</taxon>
    </lineage>
</organism>
<feature type="compositionally biased region" description="Polar residues" evidence="1">
    <location>
        <begin position="127"/>
        <end position="138"/>
    </location>
</feature>
<keyword evidence="2" id="KW-0812">Transmembrane</keyword>
<sequence length="147" mass="16037">MNPNDFNKVNLKQVRWSGLSFWLTVLLVISLLSAVGLGWLVQSIIIALALLPVLGIVAVLGLQWWIRRKLVQDSCPVCGFEFVGFKDSTLNCPSCGEQLQVRDGHFERSAPSGTIDVQATDVSVKTLDTSVQPSPSSEPNDEGRGQI</sequence>
<evidence type="ECO:0000256" key="2">
    <source>
        <dbReference type="SAM" id="Phobius"/>
    </source>
</evidence>
<evidence type="ECO:0000313" key="3">
    <source>
        <dbReference type="EMBL" id="USR90125.1"/>
    </source>
</evidence>
<protein>
    <submittedName>
        <fullName evidence="3">Uncharacterized protein</fullName>
    </submittedName>
</protein>